<evidence type="ECO:0000259" key="2">
    <source>
        <dbReference type="PROSITE" id="PS51390"/>
    </source>
</evidence>
<dbReference type="InterPro" id="IPR050514">
    <property type="entry name" value="WAP_four-disulfide_core"/>
</dbReference>
<reference evidence="3" key="1">
    <citation type="submission" date="2025-08" db="UniProtKB">
        <authorList>
            <consortium name="Ensembl"/>
        </authorList>
    </citation>
    <scope>IDENTIFICATION</scope>
</reference>
<feature type="transmembrane region" description="Helical" evidence="1">
    <location>
        <begin position="73"/>
        <end position="95"/>
    </location>
</feature>
<dbReference type="PROSITE" id="PS51390">
    <property type="entry name" value="WAP"/>
    <property type="match status" value="2"/>
</dbReference>
<evidence type="ECO:0000313" key="3">
    <source>
        <dbReference type="Ensembl" id="ENSNMLP00000033213.1"/>
    </source>
</evidence>
<feature type="domain" description="WAP" evidence="2">
    <location>
        <begin position="101"/>
        <end position="147"/>
    </location>
</feature>
<dbReference type="InterPro" id="IPR036645">
    <property type="entry name" value="Elafin-like_sf"/>
</dbReference>
<dbReference type="SMART" id="SM00217">
    <property type="entry name" value="WAP"/>
    <property type="match status" value="2"/>
</dbReference>
<dbReference type="Ensembl" id="ENSNMLT00000036990.1">
    <property type="protein sequence ID" value="ENSNMLP00000033213.1"/>
    <property type="gene ID" value="ENSNMLG00000020725.1"/>
</dbReference>
<keyword evidence="1" id="KW-1133">Transmembrane helix</keyword>
<dbReference type="CDD" id="cd00199">
    <property type="entry name" value="WAP"/>
    <property type="match status" value="1"/>
</dbReference>
<dbReference type="InterPro" id="IPR008197">
    <property type="entry name" value="WAP_dom"/>
</dbReference>
<dbReference type="PRINTS" id="PR00003">
    <property type="entry name" value="4DISULPHCORE"/>
</dbReference>
<name>A0A8C6UCQ9_9GOBI</name>
<protein>
    <submittedName>
        <fullName evidence="3">WAP four-disulfide core domain 2</fullName>
    </submittedName>
</protein>
<feature type="transmembrane region" description="Helical" evidence="1">
    <location>
        <begin position="7"/>
        <end position="28"/>
    </location>
</feature>
<dbReference type="GO" id="GO:0004867">
    <property type="term" value="F:serine-type endopeptidase inhibitor activity"/>
    <property type="evidence" value="ECO:0007669"/>
    <property type="project" value="TreeGrafter"/>
</dbReference>
<dbReference type="Proteomes" id="UP000694523">
    <property type="component" value="Unplaced"/>
</dbReference>
<dbReference type="AlphaFoldDB" id="A0A8C6UCQ9"/>
<keyword evidence="1" id="KW-0812">Transmembrane</keyword>
<dbReference type="PANTHER" id="PTHR19441">
    <property type="entry name" value="WHEY ACDIC PROTEIN WAP"/>
    <property type="match status" value="1"/>
</dbReference>
<reference evidence="3" key="2">
    <citation type="submission" date="2025-09" db="UniProtKB">
        <authorList>
            <consortium name="Ensembl"/>
        </authorList>
    </citation>
    <scope>IDENTIFICATION</scope>
</reference>
<organism evidence="3 4">
    <name type="scientific">Neogobius melanostomus</name>
    <name type="common">round goby</name>
    <dbReference type="NCBI Taxonomy" id="47308"/>
    <lineage>
        <taxon>Eukaryota</taxon>
        <taxon>Metazoa</taxon>
        <taxon>Chordata</taxon>
        <taxon>Craniata</taxon>
        <taxon>Vertebrata</taxon>
        <taxon>Euteleostomi</taxon>
        <taxon>Actinopterygii</taxon>
        <taxon>Neopterygii</taxon>
        <taxon>Teleostei</taxon>
        <taxon>Neoteleostei</taxon>
        <taxon>Acanthomorphata</taxon>
        <taxon>Gobiaria</taxon>
        <taxon>Gobiiformes</taxon>
        <taxon>Gobioidei</taxon>
        <taxon>Gobiidae</taxon>
        <taxon>Benthophilinae</taxon>
        <taxon>Neogobiini</taxon>
        <taxon>Neogobius</taxon>
    </lineage>
</organism>
<dbReference type="SUPFAM" id="SSF57256">
    <property type="entry name" value="Elafin-like"/>
    <property type="match status" value="2"/>
</dbReference>
<keyword evidence="4" id="KW-1185">Reference proteome</keyword>
<accession>A0A8C6UCQ9</accession>
<dbReference type="Gene3D" id="4.10.75.10">
    <property type="entry name" value="Elafin-like"/>
    <property type="match status" value="2"/>
</dbReference>
<dbReference type="FunFam" id="4.10.75.10:FF:000001">
    <property type="entry name" value="Anosmin 1"/>
    <property type="match status" value="1"/>
</dbReference>
<dbReference type="GO" id="GO:0045087">
    <property type="term" value="P:innate immune response"/>
    <property type="evidence" value="ECO:0007669"/>
    <property type="project" value="TreeGrafter"/>
</dbReference>
<sequence length="194" mass="21763">MQLFQYFFFSPTVISHWIIHCCSMWLLVTKMCTDGHEDPGPNHSSGCSFCKHKWDLGFVSALWSEAVNMNKHWSVICALTLTLCIFVNFNVCWAAKPGDKWIVKPGACPRRTWGVGMCAEYCSSDSECKGALKCCSNGCGHECMEPYKVKRGRCPPPQPTQMCAEYCHHDGQCPEEQKCCRTSCGHACSEVQPC</sequence>
<keyword evidence="1" id="KW-0472">Membrane</keyword>
<dbReference type="GO" id="GO:0019731">
    <property type="term" value="P:antibacterial humoral response"/>
    <property type="evidence" value="ECO:0007669"/>
    <property type="project" value="TreeGrafter"/>
</dbReference>
<feature type="domain" description="WAP" evidence="2">
    <location>
        <begin position="148"/>
        <end position="192"/>
    </location>
</feature>
<dbReference type="GO" id="GO:0005615">
    <property type="term" value="C:extracellular space"/>
    <property type="evidence" value="ECO:0007669"/>
    <property type="project" value="TreeGrafter"/>
</dbReference>
<dbReference type="Pfam" id="PF00095">
    <property type="entry name" value="WAP"/>
    <property type="match status" value="2"/>
</dbReference>
<dbReference type="PANTHER" id="PTHR19441:SF95">
    <property type="entry name" value="PERLWAPIN ISOFORM X1"/>
    <property type="match status" value="1"/>
</dbReference>
<evidence type="ECO:0000256" key="1">
    <source>
        <dbReference type="SAM" id="Phobius"/>
    </source>
</evidence>
<evidence type="ECO:0000313" key="4">
    <source>
        <dbReference type="Proteomes" id="UP000694523"/>
    </source>
</evidence>
<proteinExistence type="predicted"/>